<evidence type="ECO:0000313" key="1">
    <source>
        <dbReference type="EMBL" id="XCC58070.1"/>
    </source>
</evidence>
<organism evidence="1">
    <name type="scientific">Polynucleobacter sp. UK-FUSCHL-C3</name>
    <dbReference type="NCBI Taxonomy" id="2955208"/>
    <lineage>
        <taxon>Bacteria</taxon>
        <taxon>Pseudomonadati</taxon>
        <taxon>Pseudomonadota</taxon>
        <taxon>Betaproteobacteria</taxon>
        <taxon>Burkholderiales</taxon>
        <taxon>Burkholderiaceae</taxon>
        <taxon>Polynucleobacter</taxon>
    </lineage>
</organism>
<dbReference type="AlphaFoldDB" id="A0AAU8A3S1"/>
<sequence length="421" mass="46220">MKIRTLVTIGILGLNSGCTSINSTSFSDMSSAYREVVERYSNDNILLNVVRSSKNMPLSFLDIPSVIGTGSVLSSAGVTSYQAGVPSSSLPPTSTTANVGLAVNNGFTFTQASLDNAQFMQSFLKEIPLSVLGLKGTERLLPRAVSYTLLIESIELRSDNSLVHRFNNDPLDPNYQEFQNLLYLLIEVGLTAENKKIKTPLGPPIDKRLLTKSLDSWGSSTVDNLAKGVISFEKVNAHNSDAYQLVRKDFRPRVCVNEALAKELLGNLLSSEAYCTDSPKFPKTDFNYPNVIKSFREHYPNAKNMELVIGIRSPGNVFDFLGAVLNAQLMNDGSKMVMIKPSLSVFDSYNERYKNAQPLFKIYKDQSVVNPVATVKYKGVTYSIADDDDSYSKDVMVFMSTLVTIAKIPGAIPSSPAVIVR</sequence>
<name>A0AAU8A3S1_9BURK</name>
<evidence type="ECO:0008006" key="2">
    <source>
        <dbReference type="Google" id="ProtNLM"/>
    </source>
</evidence>
<dbReference type="RefSeq" id="WP_353439222.1">
    <property type="nucleotide sequence ID" value="NZ_CP099959.1"/>
</dbReference>
<protein>
    <recommendedName>
        <fullName evidence="2">Lipoprotein</fullName>
    </recommendedName>
</protein>
<accession>A0AAU8A3S1</accession>
<reference evidence="1" key="1">
    <citation type="submission" date="2022-06" db="EMBL/GenBank/DDBJ databases">
        <title>New Polynucleobacter species.</title>
        <authorList>
            <person name="Hahn M.W."/>
        </authorList>
    </citation>
    <scope>NUCLEOTIDE SEQUENCE</scope>
    <source>
        <strain evidence="1">UK-FUSCHL-C3</strain>
    </source>
</reference>
<gene>
    <name evidence="1" type="ORF">NKE59_01920</name>
</gene>
<dbReference type="EMBL" id="CP099959">
    <property type="protein sequence ID" value="XCC58070.1"/>
    <property type="molecule type" value="Genomic_DNA"/>
</dbReference>
<proteinExistence type="predicted"/>